<dbReference type="EMBL" id="CP098827">
    <property type="protein sequence ID" value="XBO72240.1"/>
    <property type="molecule type" value="Genomic_DNA"/>
</dbReference>
<evidence type="ECO:0000256" key="4">
    <source>
        <dbReference type="SAM" id="MobiDB-lite"/>
    </source>
</evidence>
<reference evidence="6" key="1">
    <citation type="submission" date="2022-06" db="EMBL/GenBank/DDBJ databases">
        <title>A novel DMS-producing enzyme.</title>
        <authorList>
            <person name="Zhang Y."/>
        </authorList>
    </citation>
    <scope>NUCLEOTIDE SEQUENCE</scope>
    <source>
        <strain evidence="6">RT37</strain>
    </source>
</reference>
<dbReference type="RefSeq" id="WP_222515408.1">
    <property type="nucleotide sequence ID" value="NZ_CP098827.1"/>
</dbReference>
<evidence type="ECO:0000256" key="1">
    <source>
        <dbReference type="ARBA" id="ARBA00004948"/>
    </source>
</evidence>
<name>A0AAU7KL67_9GAMM</name>
<evidence type="ECO:0000313" key="6">
    <source>
        <dbReference type="EMBL" id="XBO72240.1"/>
    </source>
</evidence>
<comment type="pathway">
    <text evidence="1">Cofactor biosynthesis; thiamine diphosphate biosynthesis.</text>
</comment>
<accession>A0AAU7KL67</accession>
<sequence>MSDVVVVGGGVIGLMSAWQLAEAGLSVTLVERGRCAREASWAGGGIVSPLYPWRYSAPVSALSALSEEVYPGLCDELRETTGVDPQFSRHGLLYLAVEDADAARRWARCQAKPLEDIDADAIRRMEPALADTHWVRQGLGGLWMPTLGSLRNPRLGRALRVRLERHPGVELREGCEVTGFKVVAGQIQGVDTATGVLTASRVLVCGGAWSGALLKHLGVGMAVAPVKGQMMVLRPAPGTPRPLSRVVLADGRYLIPRRDGRILVGSTLEHQGFDKRTTSEARVSLYRSAVRLLPALARASIEHHWAGLRPGSPGGIPFIGEVPGCRGLHVNAGHFRNGLVLAPAAARLGVELMLGRTPCVDPAPYRIQREEPAGPVSTPGSTSVSGLAQSTAGNWC</sequence>
<dbReference type="SUPFAM" id="SSF54373">
    <property type="entry name" value="FAD-linked reductases, C-terminal domain"/>
    <property type="match status" value="1"/>
</dbReference>
<keyword evidence="3 6" id="KW-0560">Oxidoreductase</keyword>
<dbReference type="AlphaFoldDB" id="A0AAU7KL67"/>
<proteinExistence type="predicted"/>
<keyword evidence="2" id="KW-0784">Thiamine biosynthesis</keyword>
<dbReference type="PANTHER" id="PTHR13847:SF289">
    <property type="entry name" value="GLYCINE OXIDASE"/>
    <property type="match status" value="1"/>
</dbReference>
<dbReference type="PANTHER" id="PTHR13847">
    <property type="entry name" value="SARCOSINE DEHYDROGENASE-RELATED"/>
    <property type="match status" value="1"/>
</dbReference>
<dbReference type="Gene3D" id="3.30.9.10">
    <property type="entry name" value="D-Amino Acid Oxidase, subunit A, domain 2"/>
    <property type="match status" value="1"/>
</dbReference>
<protein>
    <submittedName>
        <fullName evidence="6">Glycine oxidase ThiO</fullName>
        <ecNumber evidence="6">1.4.3.19</ecNumber>
    </submittedName>
</protein>
<feature type="region of interest" description="Disordered" evidence="4">
    <location>
        <begin position="370"/>
        <end position="396"/>
    </location>
</feature>
<dbReference type="InterPro" id="IPR012727">
    <property type="entry name" value="Gly_oxidase_ThiO"/>
</dbReference>
<dbReference type="Pfam" id="PF01266">
    <property type="entry name" value="DAO"/>
    <property type="match status" value="1"/>
</dbReference>
<dbReference type="NCBIfam" id="TIGR02352">
    <property type="entry name" value="thiamin_ThiO"/>
    <property type="match status" value="1"/>
</dbReference>
<evidence type="ECO:0000256" key="3">
    <source>
        <dbReference type="ARBA" id="ARBA00023002"/>
    </source>
</evidence>
<dbReference type="InterPro" id="IPR036188">
    <property type="entry name" value="FAD/NAD-bd_sf"/>
</dbReference>
<gene>
    <name evidence="6" type="primary">thiO</name>
    <name evidence="6" type="ORF">NFG58_05885</name>
</gene>
<dbReference type="Gene3D" id="3.50.50.60">
    <property type="entry name" value="FAD/NAD(P)-binding domain"/>
    <property type="match status" value="1"/>
</dbReference>
<organism evidence="6">
    <name type="scientific">Halomonas sp. RT37</name>
    <dbReference type="NCBI Taxonomy" id="2950872"/>
    <lineage>
        <taxon>Bacteria</taxon>
        <taxon>Pseudomonadati</taxon>
        <taxon>Pseudomonadota</taxon>
        <taxon>Gammaproteobacteria</taxon>
        <taxon>Oceanospirillales</taxon>
        <taxon>Halomonadaceae</taxon>
        <taxon>Halomonas</taxon>
    </lineage>
</organism>
<dbReference type="EC" id="1.4.3.19" evidence="6"/>
<dbReference type="GO" id="GO:0009228">
    <property type="term" value="P:thiamine biosynthetic process"/>
    <property type="evidence" value="ECO:0007669"/>
    <property type="project" value="UniProtKB-KW"/>
</dbReference>
<feature type="compositionally biased region" description="Polar residues" evidence="4">
    <location>
        <begin position="378"/>
        <end position="396"/>
    </location>
</feature>
<feature type="domain" description="FAD dependent oxidoreductase" evidence="5">
    <location>
        <begin position="3"/>
        <end position="351"/>
    </location>
</feature>
<dbReference type="SUPFAM" id="SSF51905">
    <property type="entry name" value="FAD/NAD(P)-binding domain"/>
    <property type="match status" value="1"/>
</dbReference>
<dbReference type="GO" id="GO:0005737">
    <property type="term" value="C:cytoplasm"/>
    <property type="evidence" value="ECO:0007669"/>
    <property type="project" value="TreeGrafter"/>
</dbReference>
<dbReference type="GO" id="GO:0050660">
    <property type="term" value="F:flavin adenine dinucleotide binding"/>
    <property type="evidence" value="ECO:0007669"/>
    <property type="project" value="InterPro"/>
</dbReference>
<dbReference type="InterPro" id="IPR006076">
    <property type="entry name" value="FAD-dep_OxRdtase"/>
</dbReference>
<dbReference type="GO" id="GO:0043799">
    <property type="term" value="F:glycine oxidase activity"/>
    <property type="evidence" value="ECO:0007669"/>
    <property type="project" value="UniProtKB-EC"/>
</dbReference>
<evidence type="ECO:0000256" key="2">
    <source>
        <dbReference type="ARBA" id="ARBA00022977"/>
    </source>
</evidence>
<evidence type="ECO:0000259" key="5">
    <source>
        <dbReference type="Pfam" id="PF01266"/>
    </source>
</evidence>